<keyword evidence="3" id="KW-0269">Exonuclease</keyword>
<dbReference type="SUPFAM" id="SSF47802">
    <property type="entry name" value="DNA polymerase beta, N-terminal domain-like"/>
    <property type="match status" value="1"/>
</dbReference>
<dbReference type="GO" id="GO:0005829">
    <property type="term" value="C:cytosol"/>
    <property type="evidence" value="ECO:0007669"/>
    <property type="project" value="TreeGrafter"/>
</dbReference>
<dbReference type="InterPro" id="IPR050243">
    <property type="entry name" value="PHP_phosphatase"/>
</dbReference>
<dbReference type="PANTHER" id="PTHR36928">
    <property type="entry name" value="PHOSPHATASE YCDX-RELATED"/>
    <property type="match status" value="1"/>
</dbReference>
<evidence type="ECO:0000313" key="3">
    <source>
        <dbReference type="EMBL" id="QGG48791.1"/>
    </source>
</evidence>
<dbReference type="InterPro" id="IPR016195">
    <property type="entry name" value="Pol/histidinol_Pase-like"/>
</dbReference>
<dbReference type="PIRSF" id="PIRSF005047">
    <property type="entry name" value="UCP005047_YshC"/>
    <property type="match status" value="1"/>
</dbReference>
<dbReference type="Proteomes" id="UP000366051">
    <property type="component" value="Chromosome"/>
</dbReference>
<dbReference type="GO" id="GO:0003677">
    <property type="term" value="F:DNA binding"/>
    <property type="evidence" value="ECO:0007669"/>
    <property type="project" value="InterPro"/>
</dbReference>
<dbReference type="InterPro" id="IPR010996">
    <property type="entry name" value="HHH_MUS81"/>
</dbReference>
<dbReference type="SMART" id="SM00481">
    <property type="entry name" value="POLIIIAc"/>
    <property type="match status" value="1"/>
</dbReference>
<dbReference type="GO" id="GO:0004527">
    <property type="term" value="F:exonuclease activity"/>
    <property type="evidence" value="ECO:0007669"/>
    <property type="project" value="UniProtKB-KW"/>
</dbReference>
<sequence length="571" mass="64752">MHNQEIAWALSEIADLMDIKGENPFKVRAFRQGALIIEAIESPVTKLVARNQLSKIKGIGKGLCAEIEALVHYQESHLLDKLRHEVPPGLLEILNLPGVGIASVRSFYKEGITTIEELEELARARKVRQLPGQGPKTEMAILRGIEMIRRRSGKFPIGIAKPAANSFVNFLQNLSEVNRVEITGDLRRSEEMVQEVSILCTSEEEELLVDLLKKHPSVNKVIEEGTRHLRFRLPFGLPVQIEIVSEEEFIPRWIETTGSKAHWQALQARKNGTATAFENHENKWQQFLSSQEAEEIYYQNFHLPWIPPELREKGEEVGQAVRGALPKLIEERDIRGDLHIHTKWSDGVSTLEEMVAAGRDRGYEYMAITDHSQSLHIARGLTEEKLLEQRKAIQNLNKGQKDFTVLAGVEMDILTDGRLDYPDEFLEKMDLVIASVHTNLRQDRHKIHNRIEKALKNPHVDILAHPTGRLLGSRDPYDVDLDWLLDLAAKTGTILEINASPERLDLSATHARMAKDRGIMIAINTDAHDRNRLADISYGINNARKAGLEKKDVLNCHRLKEVKKILKKPKG</sequence>
<dbReference type="SUPFAM" id="SSF89550">
    <property type="entry name" value="PHP domain-like"/>
    <property type="match status" value="1"/>
</dbReference>
<evidence type="ECO:0000259" key="2">
    <source>
        <dbReference type="SMART" id="SM00483"/>
    </source>
</evidence>
<dbReference type="GO" id="GO:0003887">
    <property type="term" value="F:DNA-directed DNA polymerase activity"/>
    <property type="evidence" value="ECO:0007669"/>
    <property type="project" value="InterPro"/>
</dbReference>
<organism evidence="3 4">
    <name type="scientific">Heliorestis convoluta</name>
    <dbReference type="NCBI Taxonomy" id="356322"/>
    <lineage>
        <taxon>Bacteria</taxon>
        <taxon>Bacillati</taxon>
        <taxon>Bacillota</taxon>
        <taxon>Clostridia</taxon>
        <taxon>Eubacteriales</taxon>
        <taxon>Heliobacteriaceae</taxon>
        <taxon>Heliorestis</taxon>
    </lineage>
</organism>
<dbReference type="GO" id="GO:0008270">
    <property type="term" value="F:zinc ion binding"/>
    <property type="evidence" value="ECO:0007669"/>
    <property type="project" value="TreeGrafter"/>
</dbReference>
<gene>
    <name evidence="3" type="primary">polX</name>
    <name evidence="3" type="ORF">FTV88_2702</name>
</gene>
<dbReference type="Gene3D" id="3.30.460.10">
    <property type="entry name" value="Beta Polymerase, domain 2"/>
    <property type="match status" value="1"/>
</dbReference>
<dbReference type="Gene3D" id="1.10.150.110">
    <property type="entry name" value="DNA polymerase beta, N-terminal domain-like"/>
    <property type="match status" value="1"/>
</dbReference>
<dbReference type="InterPro" id="IPR003141">
    <property type="entry name" value="Pol/His_phosphatase_N"/>
</dbReference>
<dbReference type="GO" id="GO:0042578">
    <property type="term" value="F:phosphoric ester hydrolase activity"/>
    <property type="evidence" value="ECO:0007669"/>
    <property type="project" value="TreeGrafter"/>
</dbReference>
<dbReference type="OrthoDB" id="9808747at2"/>
<dbReference type="PANTHER" id="PTHR36928:SF1">
    <property type="entry name" value="PHOSPHATASE YCDX-RELATED"/>
    <property type="match status" value="1"/>
</dbReference>
<dbReference type="SMART" id="SM00483">
    <property type="entry name" value="POLXc"/>
    <property type="match status" value="1"/>
</dbReference>
<dbReference type="Gene3D" id="1.10.150.20">
    <property type="entry name" value="5' to 3' exonuclease, C-terminal subdomain"/>
    <property type="match status" value="1"/>
</dbReference>
<accession>A0A5Q2N3B1</accession>
<name>A0A5Q2N3B1_9FIRM</name>
<evidence type="ECO:0000313" key="4">
    <source>
        <dbReference type="Proteomes" id="UP000366051"/>
    </source>
</evidence>
<keyword evidence="3" id="KW-0378">Hydrolase</keyword>
<dbReference type="AlphaFoldDB" id="A0A5Q2N3B1"/>
<proteinExistence type="predicted"/>
<dbReference type="NCBIfam" id="NF006375">
    <property type="entry name" value="PRK08609.1"/>
    <property type="match status" value="1"/>
</dbReference>
<dbReference type="CDD" id="cd07436">
    <property type="entry name" value="PHP_PolX"/>
    <property type="match status" value="1"/>
</dbReference>
<feature type="domain" description="Polymerase/histidinol phosphatase N-terminal" evidence="1">
    <location>
        <begin position="336"/>
        <end position="415"/>
    </location>
</feature>
<dbReference type="KEGG" id="hcv:FTV88_2702"/>
<keyword evidence="4" id="KW-1185">Reference proteome</keyword>
<dbReference type="InterPro" id="IPR043519">
    <property type="entry name" value="NT_sf"/>
</dbReference>
<dbReference type="InterPro" id="IPR027421">
    <property type="entry name" value="DNA_pol_lamdba_lyase_dom_sf"/>
</dbReference>
<protein>
    <submittedName>
        <fullName evidence="3">DNA polymerase/3'-5' exonuclease PolX</fullName>
    </submittedName>
</protein>
<dbReference type="Pfam" id="PF14716">
    <property type="entry name" value="HHH_8"/>
    <property type="match status" value="1"/>
</dbReference>
<dbReference type="InterPro" id="IPR002054">
    <property type="entry name" value="DNA-dir_DNA_pol_X"/>
</dbReference>
<dbReference type="InterPro" id="IPR022311">
    <property type="entry name" value="PolX-like"/>
</dbReference>
<feature type="domain" description="DNA-directed DNA polymerase X" evidence="2">
    <location>
        <begin position="1"/>
        <end position="312"/>
    </location>
</feature>
<dbReference type="Pfam" id="PF02811">
    <property type="entry name" value="PHP"/>
    <property type="match status" value="1"/>
</dbReference>
<dbReference type="EMBL" id="CP045875">
    <property type="protein sequence ID" value="QGG48791.1"/>
    <property type="molecule type" value="Genomic_DNA"/>
</dbReference>
<dbReference type="InterPro" id="IPR004013">
    <property type="entry name" value="PHP_dom"/>
</dbReference>
<dbReference type="InterPro" id="IPR047967">
    <property type="entry name" value="PolX_PHP"/>
</dbReference>
<dbReference type="SUPFAM" id="SSF158702">
    <property type="entry name" value="Sec63 N-terminal domain-like"/>
    <property type="match status" value="1"/>
</dbReference>
<dbReference type="RefSeq" id="WP_153725896.1">
    <property type="nucleotide sequence ID" value="NZ_CP045875.1"/>
</dbReference>
<dbReference type="Gene3D" id="3.20.20.140">
    <property type="entry name" value="Metal-dependent hydrolases"/>
    <property type="match status" value="1"/>
</dbReference>
<reference evidence="4" key="1">
    <citation type="submission" date="2019-11" db="EMBL/GenBank/DDBJ databases">
        <title>Genome sequence of Heliorestis convoluta strain HH, an alkaliphilic and minimalistic phototrophic bacterium from a soda lake in Egypt.</title>
        <authorList>
            <person name="Dewey E.D."/>
            <person name="Stokes L.M."/>
            <person name="Burchell B.M."/>
            <person name="Shaffer K.N."/>
            <person name="Huntington A.M."/>
            <person name="Baker J.M."/>
            <person name="Nadendla S."/>
            <person name="Giglio M.G."/>
            <person name="Touchman J.W."/>
            <person name="Blankenship R.E."/>
            <person name="Madigan M.T."/>
            <person name="Sattley W.M."/>
        </authorList>
    </citation>
    <scope>NUCLEOTIDE SEQUENCE [LARGE SCALE GENOMIC DNA]</scope>
    <source>
        <strain evidence="4">HH</strain>
    </source>
</reference>
<dbReference type="Pfam" id="PF14520">
    <property type="entry name" value="HHH_5"/>
    <property type="match status" value="1"/>
</dbReference>
<dbReference type="SUPFAM" id="SSF81301">
    <property type="entry name" value="Nucleotidyltransferase"/>
    <property type="match status" value="1"/>
</dbReference>
<keyword evidence="3" id="KW-0540">Nuclease</keyword>
<evidence type="ECO:0000259" key="1">
    <source>
        <dbReference type="SMART" id="SM00481"/>
    </source>
</evidence>
<dbReference type="FunFam" id="3.20.20.140:FF:000047">
    <property type="entry name" value="PHP domain-containing protein"/>
    <property type="match status" value="1"/>
</dbReference>